<evidence type="ECO:0000259" key="1">
    <source>
        <dbReference type="PROSITE" id="PS51159"/>
    </source>
</evidence>
<dbReference type="InterPro" id="IPR050782">
    <property type="entry name" value="PP1_regulatory_subunit_3"/>
</dbReference>
<comment type="caution">
    <text evidence="2">The sequence shown here is derived from an EMBL/GenBank/DDBJ whole genome shotgun (WGS) entry which is preliminary data.</text>
</comment>
<dbReference type="Proteomes" id="UP000593567">
    <property type="component" value="Unassembled WGS sequence"/>
</dbReference>
<dbReference type="PANTHER" id="PTHR12307:SF36">
    <property type="entry name" value="GLYCOGEN-BINDING SUBUNIT 76A"/>
    <property type="match status" value="1"/>
</dbReference>
<organism evidence="2 3">
    <name type="scientific">Bugula neritina</name>
    <name type="common">Brown bryozoan</name>
    <name type="synonym">Sertularia neritina</name>
    <dbReference type="NCBI Taxonomy" id="10212"/>
    <lineage>
        <taxon>Eukaryota</taxon>
        <taxon>Metazoa</taxon>
        <taxon>Spiralia</taxon>
        <taxon>Lophotrochozoa</taxon>
        <taxon>Bryozoa</taxon>
        <taxon>Gymnolaemata</taxon>
        <taxon>Cheilostomatida</taxon>
        <taxon>Flustrina</taxon>
        <taxon>Buguloidea</taxon>
        <taxon>Bugulidae</taxon>
        <taxon>Bugula</taxon>
    </lineage>
</organism>
<accession>A0A7J7IVM9</accession>
<sequence>MNDLLIDKMGLMSDNNNNNHIEETNDKINCQPNENPTEKSELLRSPRRVSFADSLGYDLESIRIMSEGIDTPPKLLNCNVSNSSNSKQPSLRPLFAQPITDYNDYLRRLSSDCVCLESLDINEKAMRGLVKVRNIDYTKSVKIRYTADNWRSCEELECYYLNPAFGAAKTSIYDTFHFQLSIDERWSSFEFCISYKCKGEQFWDNNNGANYRLDRSSLQQSK</sequence>
<dbReference type="GO" id="GO:0000164">
    <property type="term" value="C:protein phosphatase type 1 complex"/>
    <property type="evidence" value="ECO:0007669"/>
    <property type="project" value="TreeGrafter"/>
</dbReference>
<dbReference type="OrthoDB" id="1881at2759"/>
<dbReference type="PANTHER" id="PTHR12307">
    <property type="entry name" value="PROTEIN PHOSPHATASE 1 REGULATORY SUBUNIT"/>
    <property type="match status" value="1"/>
</dbReference>
<dbReference type="GO" id="GO:0005979">
    <property type="term" value="P:regulation of glycogen biosynthetic process"/>
    <property type="evidence" value="ECO:0007669"/>
    <property type="project" value="TreeGrafter"/>
</dbReference>
<dbReference type="GO" id="GO:2001069">
    <property type="term" value="F:glycogen binding"/>
    <property type="evidence" value="ECO:0007669"/>
    <property type="project" value="TreeGrafter"/>
</dbReference>
<dbReference type="PROSITE" id="PS51159">
    <property type="entry name" value="CBM21"/>
    <property type="match status" value="1"/>
</dbReference>
<dbReference type="Pfam" id="PF03370">
    <property type="entry name" value="CBM_21"/>
    <property type="match status" value="1"/>
</dbReference>
<reference evidence="2" key="1">
    <citation type="submission" date="2020-06" db="EMBL/GenBank/DDBJ databases">
        <title>Draft genome of Bugula neritina, a colonial animal packing powerful symbionts and potential medicines.</title>
        <authorList>
            <person name="Rayko M."/>
        </authorList>
    </citation>
    <scope>NUCLEOTIDE SEQUENCE [LARGE SCALE GENOMIC DNA]</scope>
    <source>
        <strain evidence="2">Kwan_BN1</strain>
    </source>
</reference>
<feature type="domain" description="CBM21" evidence="1">
    <location>
        <begin position="106"/>
        <end position="214"/>
    </location>
</feature>
<name>A0A7J7IVM9_BUGNE</name>
<dbReference type="InterPro" id="IPR038175">
    <property type="entry name" value="CBM21_dom_sf"/>
</dbReference>
<dbReference type="AlphaFoldDB" id="A0A7J7IVM9"/>
<protein>
    <submittedName>
        <fullName evidence="2">PPP1R3B</fullName>
    </submittedName>
</protein>
<evidence type="ECO:0000313" key="3">
    <source>
        <dbReference type="Proteomes" id="UP000593567"/>
    </source>
</evidence>
<proteinExistence type="predicted"/>
<dbReference type="InterPro" id="IPR005036">
    <property type="entry name" value="CBM21_dom"/>
</dbReference>
<dbReference type="EMBL" id="VXIV02003375">
    <property type="protein sequence ID" value="KAF6017616.1"/>
    <property type="molecule type" value="Genomic_DNA"/>
</dbReference>
<evidence type="ECO:0000313" key="2">
    <source>
        <dbReference type="EMBL" id="KAF6017616.1"/>
    </source>
</evidence>
<dbReference type="Gene3D" id="2.60.40.2440">
    <property type="entry name" value="Carbohydrate binding type-21 domain"/>
    <property type="match status" value="1"/>
</dbReference>
<dbReference type="GO" id="GO:0008157">
    <property type="term" value="F:protein phosphatase 1 binding"/>
    <property type="evidence" value="ECO:0007669"/>
    <property type="project" value="TreeGrafter"/>
</dbReference>
<gene>
    <name evidence="2" type="ORF">EB796_024097</name>
</gene>
<keyword evidence="3" id="KW-1185">Reference proteome</keyword>